<evidence type="ECO:0000313" key="5">
    <source>
        <dbReference type="Proteomes" id="UP001370299"/>
    </source>
</evidence>
<dbReference type="Gene3D" id="2.60.40.10">
    <property type="entry name" value="Immunoglobulins"/>
    <property type="match status" value="6"/>
</dbReference>
<feature type="non-terminal residue" evidence="4">
    <location>
        <position position="749"/>
    </location>
</feature>
<feature type="signal peptide" evidence="2">
    <location>
        <begin position="1"/>
        <end position="26"/>
    </location>
</feature>
<organism evidence="4 5">
    <name type="scientific">Curtobacterium citreum</name>
    <dbReference type="NCBI Taxonomy" id="2036"/>
    <lineage>
        <taxon>Bacteria</taxon>
        <taxon>Bacillati</taxon>
        <taxon>Actinomycetota</taxon>
        <taxon>Actinomycetes</taxon>
        <taxon>Micrococcales</taxon>
        <taxon>Microbacteriaceae</taxon>
        <taxon>Curtobacterium</taxon>
    </lineage>
</organism>
<evidence type="ECO:0000256" key="2">
    <source>
        <dbReference type="SAM" id="SignalP"/>
    </source>
</evidence>
<dbReference type="RefSeq" id="WP_340485151.1">
    <property type="nucleotide sequence ID" value="NZ_JBBLYY010000063.1"/>
</dbReference>
<evidence type="ECO:0000256" key="1">
    <source>
        <dbReference type="SAM" id="MobiDB-lite"/>
    </source>
</evidence>
<dbReference type="InterPro" id="IPR041498">
    <property type="entry name" value="Big_6"/>
</dbReference>
<keyword evidence="2" id="KW-0732">Signal</keyword>
<feature type="domain" description="Bacterial Ig" evidence="3">
    <location>
        <begin position="535"/>
        <end position="612"/>
    </location>
</feature>
<dbReference type="NCBIfam" id="NF033510">
    <property type="entry name" value="Ca_tandemer"/>
    <property type="match status" value="4"/>
</dbReference>
<evidence type="ECO:0000259" key="3">
    <source>
        <dbReference type="Pfam" id="PF17936"/>
    </source>
</evidence>
<comment type="caution">
    <text evidence="4">The sequence shown here is derived from an EMBL/GenBank/DDBJ whole genome shotgun (WGS) entry which is preliminary data.</text>
</comment>
<accession>A0ABU8YCR3</accession>
<feature type="region of interest" description="Disordered" evidence="1">
    <location>
        <begin position="29"/>
        <end position="111"/>
    </location>
</feature>
<proteinExistence type="predicted"/>
<feature type="domain" description="Bacterial Ig" evidence="3">
    <location>
        <begin position="630"/>
        <end position="702"/>
    </location>
</feature>
<sequence>MPPLSKSTSAAALLLAFAPLAVPDMAAATTATTAPAPTEERADASVELEAPVEAEAPVGSGSPVEHDAPVDTAAPVDADPVTEPDPAPSTAPAPTRIPEAQATSDEVTPNETPINVYVIGDQDTTGQPGQRFETSIFNVKNASGFTIPRVSLDFHWNIDGPAIFTPGRGPFSVANSGTANVANCTFTSPTQTDCLGANPQPLYTGSSNNYNHIRVPITVDASALPGDVVTVHGSFAPNAATDYVNTNEQTTSTWKVTIPLTAAVIDEPTAAVGPKPTITGQGVPGGTVDVTVGDRAPVNVLVGDDGTWSLPVTEALSEGSVTVTAVQHRNGFTAEPTRATFDVDATAPDVPIVDDPGTLDDPTGPITGTAEPGSIVIVRDPAGNELGRDRANDDGDFSVRLDAPLPEGATDLVVIAADAVGNESGPATATAVVPDTTAPDAPIVERQDLATSTGPVVGTAEPGSIVVIRDQDGDEIGRGEANDDGDFSVELNEPLTEGDHGLEVVAQDDAGNESTPSPVTVTAPDITAPDAPISTTPEFLADGTGPFTGSAEPGSTVIVRDADGNELGRAEARDDGQFTVVLDEPLDDGDHHLELIAQDDAGNISSPTPVTVDVDDDTPNAPIVTGPTDLADGTGPITGTAEPGSTVIIRDEDGNEIGRGEANDDGEFSIELDEPLDDGTHDLELIAQDDAGNVSTPTPVTVDVDTEAPDAPVVTSPSGLADGTGPITGTAEPGSTVIIRDEDGNELGR</sequence>
<feature type="compositionally biased region" description="Low complexity" evidence="1">
    <location>
        <begin position="70"/>
        <end position="81"/>
    </location>
</feature>
<feature type="domain" description="Bacterial Ig" evidence="3">
    <location>
        <begin position="438"/>
        <end position="522"/>
    </location>
</feature>
<dbReference type="PROSITE" id="PS50890">
    <property type="entry name" value="PUA"/>
    <property type="match status" value="2"/>
</dbReference>
<reference evidence="4 5" key="1">
    <citation type="submission" date="2024-03" db="EMBL/GenBank/DDBJ databases">
        <title>Whole genomes of four grape xylem sap localized bacterial endophytes.</title>
        <authorList>
            <person name="Kumar G."/>
            <person name="Savka M.A."/>
        </authorList>
    </citation>
    <scope>NUCLEOTIDE SEQUENCE [LARGE SCALE GENOMIC DNA]</scope>
    <source>
        <strain evidence="4 5">RIT_GXS8</strain>
    </source>
</reference>
<gene>
    <name evidence="4" type="ORF">WMN62_12645</name>
</gene>
<feature type="region of interest" description="Disordered" evidence="1">
    <location>
        <begin position="625"/>
        <end position="644"/>
    </location>
</feature>
<name>A0ABU8YCR3_9MICO</name>
<dbReference type="Pfam" id="PF17936">
    <property type="entry name" value="Big_6"/>
    <property type="match status" value="4"/>
</dbReference>
<dbReference type="InterPro" id="IPR013783">
    <property type="entry name" value="Ig-like_fold"/>
</dbReference>
<feature type="region of interest" description="Disordered" evidence="1">
    <location>
        <begin position="508"/>
        <end position="528"/>
    </location>
</feature>
<feature type="chain" id="PRO_5046434765" evidence="2">
    <location>
        <begin position="27"/>
        <end position="749"/>
    </location>
</feature>
<feature type="region of interest" description="Disordered" evidence="1">
    <location>
        <begin position="708"/>
        <end position="734"/>
    </location>
</feature>
<dbReference type="Proteomes" id="UP001370299">
    <property type="component" value="Unassembled WGS sequence"/>
</dbReference>
<feature type="domain" description="Bacterial Ig" evidence="3">
    <location>
        <begin position="359"/>
        <end position="431"/>
    </location>
</feature>
<dbReference type="EMBL" id="JBBLYY010000063">
    <property type="protein sequence ID" value="MEK0172321.1"/>
    <property type="molecule type" value="Genomic_DNA"/>
</dbReference>
<keyword evidence="5" id="KW-1185">Reference proteome</keyword>
<evidence type="ECO:0000313" key="4">
    <source>
        <dbReference type="EMBL" id="MEK0172321.1"/>
    </source>
</evidence>
<protein>
    <submittedName>
        <fullName evidence="4">Ig-like domain-containing protein</fullName>
    </submittedName>
</protein>
<feature type="compositionally biased region" description="Polar residues" evidence="1">
    <location>
        <begin position="101"/>
        <end position="111"/>
    </location>
</feature>
<feature type="compositionally biased region" description="Low complexity" evidence="1">
    <location>
        <begin position="45"/>
        <end position="58"/>
    </location>
</feature>